<reference evidence="1 2" key="1">
    <citation type="submission" date="2020-07" db="EMBL/GenBank/DDBJ databases">
        <title>Sequencing the genomes of 1000 actinobacteria strains.</title>
        <authorList>
            <person name="Klenk H.-P."/>
        </authorList>
    </citation>
    <scope>NUCLEOTIDE SEQUENCE [LARGE SCALE GENOMIC DNA]</scope>
    <source>
        <strain evidence="1 2">DSM 23141</strain>
    </source>
</reference>
<dbReference type="InterPro" id="IPR011335">
    <property type="entry name" value="Restrct_endonuc-II-like"/>
</dbReference>
<dbReference type="RefSeq" id="WP_179569417.1">
    <property type="nucleotide sequence ID" value="NZ_JACBZY010000001.1"/>
</dbReference>
<keyword evidence="1" id="KW-0540">Nuclease</keyword>
<keyword evidence="1" id="KW-0255">Endonuclease</keyword>
<gene>
    <name evidence="1" type="ORF">BJ979_003152</name>
</gene>
<evidence type="ECO:0000313" key="2">
    <source>
        <dbReference type="Proteomes" id="UP000553888"/>
    </source>
</evidence>
<dbReference type="Proteomes" id="UP000553888">
    <property type="component" value="Unassembled WGS sequence"/>
</dbReference>
<name>A0A852YC34_9MICO</name>
<accession>A0A852YC34</accession>
<dbReference type="Gene3D" id="3.40.960.10">
    <property type="entry name" value="VSR Endonuclease"/>
    <property type="match status" value="1"/>
</dbReference>
<dbReference type="GO" id="GO:0004519">
    <property type="term" value="F:endonuclease activity"/>
    <property type="evidence" value="ECO:0007669"/>
    <property type="project" value="UniProtKB-KW"/>
</dbReference>
<keyword evidence="1" id="KW-0378">Hydrolase</keyword>
<dbReference type="EMBL" id="JACBZY010000001">
    <property type="protein sequence ID" value="NYH00527.1"/>
    <property type="molecule type" value="Genomic_DNA"/>
</dbReference>
<protein>
    <submittedName>
        <fullName evidence="1">Very-short-patch-repair endonuclease</fullName>
    </submittedName>
</protein>
<dbReference type="AlphaFoldDB" id="A0A852YC34"/>
<sequence>MREAVELHGVSIERLRRTDLSRPFHGVRSTTSDLDLRERCQAALLRVATGSFICGPTAALLYGTPLPRRHEVASTIHVAIPRPGRAPRGAGITGHSFDLRLAPVREISGLRVAAPARTWTDLAAAVDLEHLVIAGDHLVRWDLKICTVTDLQREVERSKGRRGRSMMAAALAMLDTRSQSRYETKLRLLLSGAGLTGLAANHEVTVSSGHRYRLDIAMPELLVGIEFQGAHHADPAQYRADQTRMERLRADGWLILEVNARDFDEPIELLNRIRRAIARHLAVREQIDRSQIVA</sequence>
<comment type="caution">
    <text evidence="1">The sequence shown here is derived from an EMBL/GenBank/DDBJ whole genome shotgun (WGS) entry which is preliminary data.</text>
</comment>
<organism evidence="1 2">
    <name type="scientific">Schumannella luteola</name>
    <dbReference type="NCBI Taxonomy" id="472059"/>
    <lineage>
        <taxon>Bacteria</taxon>
        <taxon>Bacillati</taxon>
        <taxon>Actinomycetota</taxon>
        <taxon>Actinomycetes</taxon>
        <taxon>Micrococcales</taxon>
        <taxon>Microbacteriaceae</taxon>
        <taxon>Schumannella</taxon>
    </lineage>
</organism>
<evidence type="ECO:0000313" key="1">
    <source>
        <dbReference type="EMBL" id="NYH00527.1"/>
    </source>
</evidence>
<keyword evidence="2" id="KW-1185">Reference proteome</keyword>
<proteinExistence type="predicted"/>
<dbReference type="SUPFAM" id="SSF52980">
    <property type="entry name" value="Restriction endonuclease-like"/>
    <property type="match status" value="1"/>
</dbReference>